<dbReference type="AlphaFoldDB" id="A0AA42CT05"/>
<dbReference type="EMBL" id="JANFAV010000002">
    <property type="protein sequence ID" value="MCW6533913.1"/>
    <property type="molecule type" value="Genomic_DNA"/>
</dbReference>
<evidence type="ECO:0000313" key="1">
    <source>
        <dbReference type="EMBL" id="MCW6533913.1"/>
    </source>
</evidence>
<proteinExistence type="predicted"/>
<accession>A0AA42CT05</accession>
<gene>
    <name evidence="1" type="ORF">NEE01_03865</name>
</gene>
<comment type="caution">
    <text evidence="1">The sequence shown here is derived from an EMBL/GenBank/DDBJ whole genome shotgun (WGS) entry which is preliminary data.</text>
</comment>
<reference evidence="1" key="1">
    <citation type="submission" date="2022-06" db="EMBL/GenBank/DDBJ databases">
        <title>Sphingomonas sp. nov. isolated from rhizosphere soil of tomato.</title>
        <authorList>
            <person name="Dong H."/>
            <person name="Gao R."/>
        </authorList>
    </citation>
    <scope>NUCLEOTIDE SEQUENCE</scope>
    <source>
        <strain evidence="1">MMSM24</strain>
    </source>
</reference>
<dbReference type="Proteomes" id="UP001165565">
    <property type="component" value="Unassembled WGS sequence"/>
</dbReference>
<organism evidence="1 2">
    <name type="scientific">Sphingomonas lycopersici</name>
    <dbReference type="NCBI Taxonomy" id="2951807"/>
    <lineage>
        <taxon>Bacteria</taxon>
        <taxon>Pseudomonadati</taxon>
        <taxon>Pseudomonadota</taxon>
        <taxon>Alphaproteobacteria</taxon>
        <taxon>Sphingomonadales</taxon>
        <taxon>Sphingomonadaceae</taxon>
        <taxon>Sphingomonas</taxon>
    </lineage>
</organism>
<dbReference type="RefSeq" id="WP_179513975.1">
    <property type="nucleotide sequence ID" value="NZ_JANFAV010000002.1"/>
</dbReference>
<evidence type="ECO:0000313" key="2">
    <source>
        <dbReference type="Proteomes" id="UP001165565"/>
    </source>
</evidence>
<protein>
    <submittedName>
        <fullName evidence="1">Uncharacterized protein</fullName>
    </submittedName>
</protein>
<keyword evidence="2" id="KW-1185">Reference proteome</keyword>
<name>A0AA42CT05_9SPHN</name>
<sequence length="69" mass="8020">MSEDHGKGSFGRQEEGRLKLNHEIRNQWLDKDETLNTLWHKSGMTRDAFIEHNIQQIDKIIAERSGDTG</sequence>